<protein>
    <submittedName>
        <fullName evidence="19">Polyprotein 1AB</fullName>
    </submittedName>
</protein>
<evidence type="ECO:0000256" key="2">
    <source>
        <dbReference type="ARBA" id="ARBA00011245"/>
    </source>
</evidence>
<evidence type="ECO:0000256" key="1">
    <source>
        <dbReference type="ARBA" id="ARBA00004301"/>
    </source>
</evidence>
<evidence type="ECO:0000256" key="17">
    <source>
        <dbReference type="SAM" id="MobiDB-lite"/>
    </source>
</evidence>
<feature type="domain" description="RNA-directed RNA polymerase C-terminal" evidence="18">
    <location>
        <begin position="394"/>
        <end position="690"/>
    </location>
</feature>
<evidence type="ECO:0000256" key="7">
    <source>
        <dbReference type="ARBA" id="ARBA00022679"/>
    </source>
</evidence>
<evidence type="ECO:0000256" key="3">
    <source>
        <dbReference type="ARBA" id="ARBA00022484"/>
    </source>
</evidence>
<evidence type="ECO:0000256" key="14">
    <source>
        <dbReference type="ARBA" id="ARBA00022953"/>
    </source>
</evidence>
<keyword evidence="13" id="KW-1043">Host membrane</keyword>
<dbReference type="GO" id="GO:0075523">
    <property type="term" value="P:viral translational frameshifting"/>
    <property type="evidence" value="ECO:0007669"/>
    <property type="project" value="UniProtKB-KW"/>
</dbReference>
<reference evidence="19" key="2">
    <citation type="submission" date="2008-06" db="EMBL/GenBank/DDBJ databases">
        <authorList>
            <person name="Chu D.K.W."/>
            <person name="Poon L.L.M."/>
            <person name="Guan Y."/>
            <person name="Peiris J.S.M."/>
        </authorList>
    </citation>
    <scope>NUCLEOTIDE SEQUENCE</scope>
    <source>
        <strain evidence="19">WCF140</strain>
    </source>
</reference>
<dbReference type="Pfam" id="PF00680">
    <property type="entry name" value="RdRP_1"/>
    <property type="match status" value="1"/>
</dbReference>
<keyword evidence="12" id="KW-0720">Serine protease</keyword>
<feature type="region of interest" description="Disordered" evidence="17">
    <location>
        <begin position="120"/>
        <end position="142"/>
    </location>
</feature>
<dbReference type="GO" id="GO:0033644">
    <property type="term" value="C:host cell membrane"/>
    <property type="evidence" value="ECO:0007669"/>
    <property type="project" value="UniProtKB-SubCell"/>
</dbReference>
<evidence type="ECO:0000256" key="6">
    <source>
        <dbReference type="ARBA" id="ARBA00022670"/>
    </source>
</evidence>
<dbReference type="Pfam" id="PF19416">
    <property type="entry name" value="Astro_VPg"/>
    <property type="match status" value="1"/>
</dbReference>
<keyword evidence="10" id="KW-0547">Nucleotide-binding</keyword>
<proteinExistence type="predicted"/>
<feature type="non-terminal residue" evidence="19">
    <location>
        <position position="771"/>
    </location>
</feature>
<evidence type="ECO:0000256" key="15">
    <source>
        <dbReference type="ARBA" id="ARBA00022989"/>
    </source>
</evidence>
<keyword evidence="15" id="KW-1133">Transmembrane helix</keyword>
<evidence type="ECO:0000256" key="12">
    <source>
        <dbReference type="ARBA" id="ARBA00022825"/>
    </source>
</evidence>
<evidence type="ECO:0000256" key="8">
    <source>
        <dbReference type="ARBA" id="ARBA00022692"/>
    </source>
</evidence>
<name>B5AFN4_9VIRU</name>
<dbReference type="InterPro" id="IPR001205">
    <property type="entry name" value="RNA-dir_pol_C"/>
</dbReference>
<dbReference type="GO" id="GO:0006508">
    <property type="term" value="P:proteolysis"/>
    <property type="evidence" value="ECO:0007669"/>
    <property type="project" value="UniProtKB-KW"/>
</dbReference>
<dbReference type="InterPro" id="IPR043502">
    <property type="entry name" value="DNA/RNA_pol_sf"/>
</dbReference>
<keyword evidence="5" id="KW-0597">Phosphoprotein</keyword>
<keyword evidence="4" id="KW-0191">Covalent protein-RNA linkage</keyword>
<keyword evidence="16" id="KW-0472">Membrane</keyword>
<dbReference type="CDD" id="cd23172">
    <property type="entry name" value="ps-ssRNAv_Astroviridae_RdRp"/>
    <property type="match status" value="1"/>
</dbReference>
<dbReference type="InterPro" id="IPR045836">
    <property type="entry name" value="Astro_VPg"/>
</dbReference>
<dbReference type="GO" id="GO:0008236">
    <property type="term" value="F:serine-type peptidase activity"/>
    <property type="evidence" value="ECO:0007669"/>
    <property type="project" value="UniProtKB-KW"/>
</dbReference>
<reference evidence="19" key="1">
    <citation type="journal article" date="2008" name="J. Virol.">
        <title>Novel astroviruses in insectivorous bats.</title>
        <authorList>
            <person name="Chu D.K."/>
            <person name="Poon L.L."/>
            <person name="Guan Y."/>
            <person name="Peiris J.S."/>
        </authorList>
    </citation>
    <scope>NUCLEOTIDE SEQUENCE</scope>
    <source>
        <strain evidence="19">WCF140</strain>
    </source>
</reference>
<accession>B5AFN4</accession>
<dbReference type="Gene3D" id="3.30.70.270">
    <property type="match status" value="1"/>
</dbReference>
<keyword evidence="9" id="KW-0548">Nucleotidyltransferase</keyword>
<dbReference type="GO" id="GO:0003723">
    <property type="term" value="F:RNA binding"/>
    <property type="evidence" value="ECO:0007669"/>
    <property type="project" value="InterPro"/>
</dbReference>
<organism evidence="19">
    <name type="scientific">Bat astrovirus 1</name>
    <dbReference type="NCBI Taxonomy" id="548468"/>
    <lineage>
        <taxon>Viruses</taxon>
        <taxon>Riboviria</taxon>
        <taxon>Orthornavirae</taxon>
        <taxon>Pisuviricota</taxon>
        <taxon>Stelpaviricetes</taxon>
        <taxon>Stellavirales</taxon>
        <taxon>Astroviridae</taxon>
        <taxon>Mamastrovirus</taxon>
    </lineage>
</organism>
<dbReference type="GO" id="GO:0000166">
    <property type="term" value="F:nucleotide binding"/>
    <property type="evidence" value="ECO:0007669"/>
    <property type="project" value="UniProtKB-KW"/>
</dbReference>
<evidence type="ECO:0000256" key="9">
    <source>
        <dbReference type="ARBA" id="ARBA00022695"/>
    </source>
</evidence>
<dbReference type="EMBL" id="EU847146">
    <property type="protein sequence ID" value="ACF75854.1"/>
    <property type="molecule type" value="Genomic_RNA"/>
</dbReference>
<keyword evidence="11" id="KW-0688">Ribosomal frameshifting</keyword>
<keyword evidence="8" id="KW-0812">Transmembrane</keyword>
<comment type="subunit">
    <text evidence="2">Monomer.</text>
</comment>
<dbReference type="SUPFAM" id="SSF56672">
    <property type="entry name" value="DNA/RNA polymerases"/>
    <property type="match status" value="1"/>
</dbReference>
<dbReference type="GO" id="GO:0006351">
    <property type="term" value="P:DNA-templated transcription"/>
    <property type="evidence" value="ECO:0007669"/>
    <property type="project" value="InterPro"/>
</dbReference>
<comment type="subcellular location">
    <subcellularLocation>
        <location evidence="1">Host membrane</location>
        <topology evidence="1">Multi-pass membrane protein</topology>
    </subcellularLocation>
</comment>
<feature type="non-terminal residue" evidence="19">
    <location>
        <position position="1"/>
    </location>
</feature>
<evidence type="ECO:0000256" key="10">
    <source>
        <dbReference type="ARBA" id="ARBA00022741"/>
    </source>
</evidence>
<evidence type="ECO:0000313" key="19">
    <source>
        <dbReference type="EMBL" id="ACF75854.1"/>
    </source>
</evidence>
<keyword evidence="12" id="KW-0378">Hydrolase</keyword>
<evidence type="ECO:0000256" key="16">
    <source>
        <dbReference type="ARBA" id="ARBA00023136"/>
    </source>
</evidence>
<keyword evidence="7" id="KW-0808">Transferase</keyword>
<keyword evidence="14" id="KW-0693">Viral RNA replication</keyword>
<evidence type="ECO:0000256" key="4">
    <source>
        <dbReference type="ARBA" id="ARBA00022520"/>
    </source>
</evidence>
<evidence type="ECO:0000256" key="11">
    <source>
        <dbReference type="ARBA" id="ARBA00022758"/>
    </source>
</evidence>
<dbReference type="InterPro" id="IPR043128">
    <property type="entry name" value="Rev_trsase/Diguanyl_cyclase"/>
</dbReference>
<evidence type="ECO:0000256" key="5">
    <source>
        <dbReference type="ARBA" id="ARBA00022553"/>
    </source>
</evidence>
<dbReference type="GO" id="GO:0003968">
    <property type="term" value="F:RNA-directed RNA polymerase activity"/>
    <property type="evidence" value="ECO:0007669"/>
    <property type="project" value="UniProtKB-KW"/>
</dbReference>
<evidence type="ECO:0000259" key="18">
    <source>
        <dbReference type="Pfam" id="PF00680"/>
    </source>
</evidence>
<keyword evidence="6" id="KW-0645">Protease</keyword>
<keyword evidence="3" id="KW-0696">RNA-directed RNA polymerase</keyword>
<sequence length="771" mass="89807">EMEVLRHELDANFDQAKGKTKRKMRVLRGAKGKAKRHRAFTEEEYKDLQEKGYSSDQIRDMAQVILERMMGPDLLIDEGDVGYPQWEDPNDEERQEIEREWLGTNEEHEDYVRGGYRQCAQPEEDVPPTPPPKQQRKKPDYVPDKITVETDFNPKTNPGDVYDKYSLSMYYVTDADVKYVGDALTEYDEFVTIWMMRNLTNAGEWRSGVDPVVALKELAAEKYKLECKMLDNGLVPFCQRKKKEKRPRNIKKASKNRAEPPITGGHGLTYTDMCLEAWKHDLDLPERIVVPKPFPIVGNIKINRPISDWSVAKDPLVNLLPRPPDYVPIHEPTVWGYDAYAKSFEKFFYAEPCSDIKGEYPREWLFANRCLLREYGFLKGTHVIDMTATVKNVESTPAYPKFKYWKTEAEYLEERGFSDYVQQLADLKKGERPDVLWYLFLKKEILKKDKVSVGDIRQIVCPDPIYARVGAMFEQDQNNRMKEMTRWKHGQCGWSPFEGGFDEVLRRLERPNNQYIELDWTRYDGTIPIEVFRHIKWFRYQMLDPVYHTPENEGVYSWYVDQMCRRHVLLPSGEVTIQERGNPSGQISTTMDNNMINTFLQAFEFAYVHPSYDDRKLESEWKQCDTIVYGDDRISSWPSVPPNYVDDVVEMYKVVFGMWVKPEKVVVRNELDGVSFCGFTAILSDGMYLPVPNDAYKFITSTLNPVKNLPDFDALVGKILSFQILVHNLPDDDPVKVWFEEAHAALSLHASVGGEEPIPTITRDMREFLWS</sequence>
<evidence type="ECO:0000256" key="13">
    <source>
        <dbReference type="ARBA" id="ARBA00022870"/>
    </source>
</evidence>